<reference evidence="2 3" key="1">
    <citation type="submission" date="2022-12" db="EMBL/GenBank/DDBJ databases">
        <title>Chromosome-level genome of Tegillarca granosa.</title>
        <authorList>
            <person name="Kim J."/>
        </authorList>
    </citation>
    <scope>NUCLEOTIDE SEQUENCE [LARGE SCALE GENOMIC DNA]</scope>
    <source>
        <strain evidence="2">Teg-2019</strain>
        <tissue evidence="2">Adductor muscle</tissue>
    </source>
</reference>
<dbReference type="EMBL" id="JARBDR010000141">
    <property type="protein sequence ID" value="KAJ8320911.1"/>
    <property type="molecule type" value="Genomic_DNA"/>
</dbReference>
<sequence length="86" mass="9602">MQIGLFNNASMTTQTSISDSIVYSGRNDPFQDALTDDTGTTGVQDRLVHIRIQQRNGRKTLTTVQGLSQDYDLKRIAKVCKKVHGF</sequence>
<evidence type="ECO:0000259" key="1">
    <source>
        <dbReference type="PROSITE" id="PS50296"/>
    </source>
</evidence>
<dbReference type="Pfam" id="PF01253">
    <property type="entry name" value="SUI1"/>
    <property type="match status" value="1"/>
</dbReference>
<dbReference type="Gene3D" id="3.30.780.10">
    <property type="entry name" value="SUI1-like domain"/>
    <property type="match status" value="1"/>
</dbReference>
<evidence type="ECO:0000313" key="2">
    <source>
        <dbReference type="EMBL" id="KAJ8320911.1"/>
    </source>
</evidence>
<organism evidence="2 3">
    <name type="scientific">Tegillarca granosa</name>
    <name type="common">Malaysian cockle</name>
    <name type="synonym">Anadara granosa</name>
    <dbReference type="NCBI Taxonomy" id="220873"/>
    <lineage>
        <taxon>Eukaryota</taxon>
        <taxon>Metazoa</taxon>
        <taxon>Spiralia</taxon>
        <taxon>Lophotrochozoa</taxon>
        <taxon>Mollusca</taxon>
        <taxon>Bivalvia</taxon>
        <taxon>Autobranchia</taxon>
        <taxon>Pteriomorphia</taxon>
        <taxon>Arcoida</taxon>
        <taxon>Arcoidea</taxon>
        <taxon>Arcidae</taxon>
        <taxon>Tegillarca</taxon>
    </lineage>
</organism>
<proteinExistence type="predicted"/>
<dbReference type="SUPFAM" id="SSF55159">
    <property type="entry name" value="eIF1-like"/>
    <property type="match status" value="1"/>
</dbReference>
<feature type="domain" description="SUI1" evidence="1">
    <location>
        <begin position="48"/>
        <end position="82"/>
    </location>
</feature>
<accession>A0ABQ9FVY7</accession>
<protein>
    <recommendedName>
        <fullName evidence="1">SUI1 domain-containing protein</fullName>
    </recommendedName>
</protein>
<dbReference type="PROSITE" id="PS50296">
    <property type="entry name" value="SUI1"/>
    <property type="match status" value="1"/>
</dbReference>
<dbReference type="InterPro" id="IPR001950">
    <property type="entry name" value="SUI1"/>
</dbReference>
<evidence type="ECO:0000313" key="3">
    <source>
        <dbReference type="Proteomes" id="UP001217089"/>
    </source>
</evidence>
<name>A0ABQ9FVY7_TEGGR</name>
<gene>
    <name evidence="2" type="ORF">KUTeg_002498</name>
</gene>
<dbReference type="Proteomes" id="UP001217089">
    <property type="component" value="Unassembled WGS sequence"/>
</dbReference>
<comment type="caution">
    <text evidence="2">The sequence shown here is derived from an EMBL/GenBank/DDBJ whole genome shotgun (WGS) entry which is preliminary data.</text>
</comment>
<keyword evidence="3" id="KW-1185">Reference proteome</keyword>
<dbReference type="PANTHER" id="PTHR10388">
    <property type="entry name" value="EUKARYOTIC TRANSLATION INITIATION FACTOR SUI1"/>
    <property type="match status" value="1"/>
</dbReference>
<dbReference type="InterPro" id="IPR036877">
    <property type="entry name" value="SUI1_dom_sf"/>
</dbReference>